<keyword evidence="3" id="KW-0812">Transmembrane</keyword>
<accession>A0A1L6TC15</accession>
<dbReference type="CDD" id="cd03505">
    <property type="entry name" value="Delta9-FADS-like"/>
    <property type="match status" value="1"/>
</dbReference>
<keyword evidence="5" id="KW-1133">Transmembrane helix</keyword>
<dbReference type="GO" id="GO:0004768">
    <property type="term" value="F:stearoyl-CoA 9-desaturase activity"/>
    <property type="evidence" value="ECO:0007669"/>
    <property type="project" value="UniProtKB-EC"/>
</dbReference>
<dbReference type="AlphaFoldDB" id="A0A1L6TC15"/>
<evidence type="ECO:0000256" key="9">
    <source>
        <dbReference type="ARBA" id="ARBA00023136"/>
    </source>
</evidence>
<keyword evidence="4" id="KW-0276">Fatty acid metabolism</keyword>
<evidence type="ECO:0000313" key="12">
    <source>
        <dbReference type="EMBL" id="ALB22885.1"/>
    </source>
</evidence>
<keyword evidence="9" id="KW-0472">Membrane</keyword>
<evidence type="ECO:0000256" key="2">
    <source>
        <dbReference type="ARBA" id="ARBA00008749"/>
    </source>
</evidence>
<comment type="subcellular location">
    <subcellularLocation>
        <location evidence="1">Membrane</location>
        <topology evidence="1">Multi-pass membrane protein</topology>
    </subcellularLocation>
</comment>
<dbReference type="Pfam" id="PF00487">
    <property type="entry name" value="FA_desaturase"/>
    <property type="match status" value="1"/>
</dbReference>
<dbReference type="EMBL" id="CP012508">
    <property type="protein sequence ID" value="ALB22885.1"/>
    <property type="molecule type" value="Genomic_DNA"/>
</dbReference>
<evidence type="ECO:0000313" key="13">
    <source>
        <dbReference type="Proteomes" id="UP000029558"/>
    </source>
</evidence>
<dbReference type="Proteomes" id="UP000029558">
    <property type="component" value="Chromosome"/>
</dbReference>
<gene>
    <name evidence="12" type="ORF">KU39_1703</name>
</gene>
<dbReference type="InterPro" id="IPR002560">
    <property type="entry name" value="Transposase_DDE"/>
</dbReference>
<evidence type="ECO:0000256" key="7">
    <source>
        <dbReference type="ARBA" id="ARBA00023004"/>
    </source>
</evidence>
<dbReference type="EC" id="1.14.19.1" evidence="12"/>
<dbReference type="InterPro" id="IPR015876">
    <property type="entry name" value="Acyl-CoA_DS"/>
</dbReference>
<keyword evidence="7" id="KW-0408">Iron</keyword>
<evidence type="ECO:0000256" key="4">
    <source>
        <dbReference type="ARBA" id="ARBA00022832"/>
    </source>
</evidence>
<evidence type="ECO:0000256" key="6">
    <source>
        <dbReference type="ARBA" id="ARBA00023002"/>
    </source>
</evidence>
<dbReference type="Pfam" id="PF01610">
    <property type="entry name" value="DDE_Tnp_ISL3"/>
    <property type="match status" value="1"/>
</dbReference>
<dbReference type="GO" id="GO:0006631">
    <property type="term" value="P:fatty acid metabolic process"/>
    <property type="evidence" value="ECO:0007669"/>
    <property type="project" value="UniProtKB-KW"/>
</dbReference>
<dbReference type="PANTHER" id="PTHR11351">
    <property type="entry name" value="ACYL-COA DESATURASE"/>
    <property type="match status" value="1"/>
</dbReference>
<comment type="similarity">
    <text evidence="2">Belongs to the fatty acid desaturase type 2 family.</text>
</comment>
<protein>
    <submittedName>
        <fullName evidence="12">Fatty acid desaturase family protein</fullName>
        <ecNumber evidence="12">1.14.19.1</ecNumber>
    </submittedName>
</protein>
<name>A0A1L6TC15_PISSA</name>
<evidence type="ECO:0000256" key="5">
    <source>
        <dbReference type="ARBA" id="ARBA00022989"/>
    </source>
</evidence>
<keyword evidence="8" id="KW-0443">Lipid metabolism</keyword>
<feature type="domain" description="Fatty acid desaturase" evidence="10">
    <location>
        <begin position="13"/>
        <end position="227"/>
    </location>
</feature>
<evidence type="ECO:0000256" key="8">
    <source>
        <dbReference type="ARBA" id="ARBA00023098"/>
    </source>
</evidence>
<evidence type="ECO:0000259" key="10">
    <source>
        <dbReference type="Pfam" id="PF00487"/>
    </source>
</evidence>
<dbReference type="RefSeq" id="WP_017375698.1">
    <property type="nucleotide sequence ID" value="NZ_CP012508.1"/>
</dbReference>
<dbReference type="InterPro" id="IPR005804">
    <property type="entry name" value="FA_desaturase_dom"/>
</dbReference>
<evidence type="ECO:0000259" key="11">
    <source>
        <dbReference type="Pfam" id="PF01610"/>
    </source>
</evidence>
<dbReference type="GO" id="GO:0016020">
    <property type="term" value="C:membrane"/>
    <property type="evidence" value="ECO:0007669"/>
    <property type="project" value="UniProtKB-SubCell"/>
</dbReference>
<keyword evidence="6 12" id="KW-0560">Oxidoreductase</keyword>
<proteinExistence type="inferred from homology"/>
<evidence type="ECO:0000256" key="3">
    <source>
        <dbReference type="ARBA" id="ARBA00022692"/>
    </source>
</evidence>
<dbReference type="OrthoDB" id="9768289at2"/>
<dbReference type="PANTHER" id="PTHR11351:SF33">
    <property type="entry name" value="DELTA-9 FATTY ACID DESATURASE, DESA"/>
    <property type="match status" value="1"/>
</dbReference>
<evidence type="ECO:0000256" key="1">
    <source>
        <dbReference type="ARBA" id="ARBA00004141"/>
    </source>
</evidence>
<organism evidence="12 13">
    <name type="scientific">Piscirickettsia salmonis</name>
    <dbReference type="NCBI Taxonomy" id="1238"/>
    <lineage>
        <taxon>Bacteria</taxon>
        <taxon>Pseudomonadati</taxon>
        <taxon>Pseudomonadota</taxon>
        <taxon>Gammaproteobacteria</taxon>
        <taxon>Thiotrichales</taxon>
        <taxon>Piscirickettsiaceae</taxon>
        <taxon>Piscirickettsia</taxon>
    </lineage>
</organism>
<sequence length="397" mass="46630">MNNNIYGFIQLPWWGYIVIALVFTHITIMSVTLFLHRCQAHRSVMFHPVLAHFFRFWLWLTTGMVTREWVAVHRKHHAFSERPGDPHSPMIFGLHKVLWGGVFLYKKAAEDLEVLKKYGHNTPSDWLENHLYTPYNSLGIVFMLVINLACFGIVGLAIWLVQMVWIPFFAAGVINGLGHYFGYRNFQCDDTSTNLIPFGILIGGEELHNNHHAYGSSAKFSVQWWEFDIGWFYIKLFSALGLATVRKRLPKVLLSAEKSKNEASKETLIAVFNHRFLVLNDYYKKVLLAIYKQEIKPILKIKPKKLKLLKRDNYYLDHCDRYGDEKKLIQLLLNSNDNLKIAYEFKLKLQELWNQNNKTQHQLIQELQQWCQQAESESAPQALHQFSRYLRRYRVIA</sequence>
<feature type="domain" description="Transposase IS204/IS1001/IS1096/IS1165 DDE" evidence="11">
    <location>
        <begin position="292"/>
        <end position="394"/>
    </location>
</feature>
<reference evidence="12 13" key="1">
    <citation type="journal article" date="2014" name="Genome Announc.">
        <title>Comparative Genome Analysis of Two Isolates of the Fish Pathogen Piscirickettsia salmonis from Different Hosts Reveals Major Differences in Virulence-Associated Secretion Systems.</title>
        <authorList>
            <person name="Bohle H."/>
            <person name="Henriquez P."/>
            <person name="Grothusen H."/>
            <person name="Navas E."/>
            <person name="Sandoval A."/>
            <person name="Bustamante F."/>
            <person name="Bustos P."/>
            <person name="Mancilla M."/>
        </authorList>
    </citation>
    <scope>NUCLEOTIDE SEQUENCE [LARGE SCALE GENOMIC DNA]</scope>
    <source>
        <strain evidence="13">B1-32597</strain>
    </source>
</reference>